<evidence type="ECO:0000256" key="1">
    <source>
        <dbReference type="SAM" id="Coils"/>
    </source>
</evidence>
<keyword evidence="2" id="KW-1133">Transmembrane helix</keyword>
<dbReference type="RefSeq" id="WP_147377292.1">
    <property type="nucleotide sequence ID" value="NZ_RAPN01000004.1"/>
</dbReference>
<gene>
    <name evidence="3" type="ORF">BC643_4106</name>
</gene>
<proteinExistence type="predicted"/>
<feature type="coiled-coil region" evidence="1">
    <location>
        <begin position="31"/>
        <end position="86"/>
    </location>
</feature>
<dbReference type="Proteomes" id="UP000283387">
    <property type="component" value="Unassembled WGS sequence"/>
</dbReference>
<evidence type="ECO:0000313" key="4">
    <source>
        <dbReference type="Proteomes" id="UP000283387"/>
    </source>
</evidence>
<keyword evidence="1" id="KW-0175">Coiled coil</keyword>
<evidence type="ECO:0000313" key="3">
    <source>
        <dbReference type="EMBL" id="RKD86415.1"/>
    </source>
</evidence>
<protein>
    <submittedName>
        <fullName evidence="3">Uncharacterized protein</fullName>
    </submittedName>
</protein>
<comment type="caution">
    <text evidence="3">The sequence shown here is derived from an EMBL/GenBank/DDBJ whole genome shotgun (WGS) entry which is preliminary data.</text>
</comment>
<feature type="transmembrane region" description="Helical" evidence="2">
    <location>
        <begin position="97"/>
        <end position="117"/>
    </location>
</feature>
<dbReference type="AlphaFoldDB" id="A0A419VW93"/>
<dbReference type="EMBL" id="RAPN01000004">
    <property type="protein sequence ID" value="RKD86415.1"/>
    <property type="molecule type" value="Genomic_DNA"/>
</dbReference>
<sequence length="144" mass="16961">MFEELKEKLQKIDEKISHPGANGFTEDDEKVNQLRQSRQVLERILQRISEHLKMIKEDKSASGSTLKQMEIRLEQKLDNFIKAEQQQSKLKIRRRSVIHLLLFLLFFMIVSIAINFYQAERISRLRENIRMHGITQTNQGAKPG</sequence>
<reference evidence="3 4" key="1">
    <citation type="submission" date="2018-09" db="EMBL/GenBank/DDBJ databases">
        <title>Genomic Encyclopedia of Archaeal and Bacterial Type Strains, Phase II (KMG-II): from individual species to whole genera.</title>
        <authorList>
            <person name="Goeker M."/>
        </authorList>
    </citation>
    <scope>NUCLEOTIDE SEQUENCE [LARGE SCALE GENOMIC DNA]</scope>
    <source>
        <strain evidence="3 4">DSM 27148</strain>
    </source>
</reference>
<organism evidence="3 4">
    <name type="scientific">Mangrovibacterium diazotrophicum</name>
    <dbReference type="NCBI Taxonomy" id="1261403"/>
    <lineage>
        <taxon>Bacteria</taxon>
        <taxon>Pseudomonadati</taxon>
        <taxon>Bacteroidota</taxon>
        <taxon>Bacteroidia</taxon>
        <taxon>Marinilabiliales</taxon>
        <taxon>Prolixibacteraceae</taxon>
        <taxon>Mangrovibacterium</taxon>
    </lineage>
</organism>
<evidence type="ECO:0000256" key="2">
    <source>
        <dbReference type="SAM" id="Phobius"/>
    </source>
</evidence>
<keyword evidence="2" id="KW-0472">Membrane</keyword>
<keyword evidence="2" id="KW-0812">Transmembrane</keyword>
<name>A0A419VW93_9BACT</name>
<keyword evidence="4" id="KW-1185">Reference proteome</keyword>
<accession>A0A419VW93</accession>